<dbReference type="PANTHER" id="PTHR10683:SF40">
    <property type="entry name" value="FRUCTOSE-6-PHOSPHATE ALDOLASE 1-RELATED"/>
    <property type="match status" value="1"/>
</dbReference>
<accession>A0A6M3ITS6</accession>
<evidence type="ECO:0000256" key="1">
    <source>
        <dbReference type="ARBA" id="ARBA00023270"/>
    </source>
</evidence>
<dbReference type="AlphaFoldDB" id="A0A6M3ITS6"/>
<gene>
    <name evidence="3" type="ORF">MM415A00595_0006</name>
    <name evidence="2" type="ORF">MM415B00994_0006</name>
</gene>
<reference evidence="2" key="1">
    <citation type="submission" date="2020-03" db="EMBL/GenBank/DDBJ databases">
        <title>The deep terrestrial virosphere.</title>
        <authorList>
            <person name="Holmfeldt K."/>
            <person name="Nilsson E."/>
            <person name="Simone D."/>
            <person name="Lopez-Fernandez M."/>
            <person name="Wu X."/>
            <person name="de Brujin I."/>
            <person name="Lundin D."/>
            <person name="Andersson A."/>
            <person name="Bertilsson S."/>
            <person name="Dopson M."/>
        </authorList>
    </citation>
    <scope>NUCLEOTIDE SEQUENCE</scope>
    <source>
        <strain evidence="3">MM415A00595</strain>
        <strain evidence="2">MM415B00994</strain>
    </source>
</reference>
<dbReference type="GO" id="GO:0005975">
    <property type="term" value="P:carbohydrate metabolic process"/>
    <property type="evidence" value="ECO:0007669"/>
    <property type="project" value="InterPro"/>
</dbReference>
<dbReference type="EMBL" id="MT141432">
    <property type="protein sequence ID" value="QJA61149.1"/>
    <property type="molecule type" value="Genomic_DNA"/>
</dbReference>
<evidence type="ECO:0000313" key="2">
    <source>
        <dbReference type="EMBL" id="QJA61149.1"/>
    </source>
</evidence>
<protein>
    <submittedName>
        <fullName evidence="2">Putative transaldolase</fullName>
    </submittedName>
</protein>
<sequence length="206" mass="22657">MKIFLDTADLTEIKRWFPMIDGVTTNPLILEKDGGDVVEIAKFISPMPISIEACGNLIDDARYWSKALKNAVIKIPFLNPFGGHNLGIVYDLSEEGIEINCTVCFSLSQLILAEKAGARYVSLFAGRVEDEGGNFTHIIKDFSECNKCGTELIVGSMRTVGMVLDSIRAGADIVTIPPAILDKMVMHQNALMTSREMEDANNRLSK</sequence>
<proteinExistence type="predicted"/>
<dbReference type="Gene3D" id="3.20.20.70">
    <property type="entry name" value="Aldolase class I"/>
    <property type="match status" value="1"/>
</dbReference>
<name>A0A6M3ITS6_9ZZZZ</name>
<evidence type="ECO:0000313" key="3">
    <source>
        <dbReference type="EMBL" id="QJA81065.1"/>
    </source>
</evidence>
<dbReference type="Pfam" id="PF00923">
    <property type="entry name" value="TAL_FSA"/>
    <property type="match status" value="1"/>
</dbReference>
<organism evidence="2">
    <name type="scientific">viral metagenome</name>
    <dbReference type="NCBI Taxonomy" id="1070528"/>
    <lineage>
        <taxon>unclassified sequences</taxon>
        <taxon>metagenomes</taxon>
        <taxon>organismal metagenomes</taxon>
    </lineage>
</organism>
<dbReference type="InterPro" id="IPR001585">
    <property type="entry name" value="TAL/FSA"/>
</dbReference>
<dbReference type="InterPro" id="IPR013785">
    <property type="entry name" value="Aldolase_TIM"/>
</dbReference>
<dbReference type="PANTHER" id="PTHR10683">
    <property type="entry name" value="TRANSALDOLASE"/>
    <property type="match status" value="1"/>
</dbReference>
<dbReference type="SUPFAM" id="SSF51569">
    <property type="entry name" value="Aldolase"/>
    <property type="match status" value="1"/>
</dbReference>
<keyword evidence="1" id="KW-0704">Schiff base</keyword>
<dbReference type="EMBL" id="MT142446">
    <property type="protein sequence ID" value="QJA81065.1"/>
    <property type="molecule type" value="Genomic_DNA"/>
</dbReference>